<comment type="caution">
    <text evidence="2">The sequence shown here is derived from an EMBL/GenBank/DDBJ whole genome shotgun (WGS) entry which is preliminary data.</text>
</comment>
<proteinExistence type="predicted"/>
<evidence type="ECO:0000313" key="3">
    <source>
        <dbReference type="Proteomes" id="UP001501084"/>
    </source>
</evidence>
<reference evidence="2 3" key="1">
    <citation type="journal article" date="2019" name="Int. J. Syst. Evol. Microbiol.">
        <title>The Global Catalogue of Microorganisms (GCM) 10K type strain sequencing project: providing services to taxonomists for standard genome sequencing and annotation.</title>
        <authorList>
            <consortium name="The Broad Institute Genomics Platform"/>
            <consortium name="The Broad Institute Genome Sequencing Center for Infectious Disease"/>
            <person name="Wu L."/>
            <person name="Ma J."/>
        </authorList>
    </citation>
    <scope>NUCLEOTIDE SEQUENCE [LARGE SCALE GENOMIC DNA]</scope>
    <source>
        <strain evidence="2 3">JCM 14919</strain>
    </source>
</reference>
<gene>
    <name evidence="2" type="ORF">GCM10009786_00400</name>
</gene>
<keyword evidence="1" id="KW-1133">Transmembrane helix</keyword>
<dbReference type="EMBL" id="BAAAOP010000001">
    <property type="protein sequence ID" value="GAA2185164.1"/>
    <property type="molecule type" value="Genomic_DNA"/>
</dbReference>
<keyword evidence="3" id="KW-1185">Reference proteome</keyword>
<accession>A0ABN3B2F7</accession>
<evidence type="ECO:0000313" key="2">
    <source>
        <dbReference type="EMBL" id="GAA2185164.1"/>
    </source>
</evidence>
<dbReference type="RefSeq" id="WP_346056868.1">
    <property type="nucleotide sequence ID" value="NZ_BAAAOP010000001.1"/>
</dbReference>
<evidence type="ECO:0000256" key="1">
    <source>
        <dbReference type="SAM" id="Phobius"/>
    </source>
</evidence>
<dbReference type="Proteomes" id="UP001501084">
    <property type="component" value="Unassembled WGS sequence"/>
</dbReference>
<keyword evidence="1" id="KW-0812">Transmembrane</keyword>
<evidence type="ECO:0008006" key="4">
    <source>
        <dbReference type="Google" id="ProtNLM"/>
    </source>
</evidence>
<sequence length="173" mass="19293">MKYGDEASIMRALDIDSWRNLSKDKIVKFAAMMPDMDKEVALKIIEQFPEFRLFAADSVGAMEKAHSATISANRDSQENVHKAYQDIRLILAGELKDENLTWEQKQHIYGLLMETGEKDNETHVGTQRSLGSWLKNVGTVVGLSVLAGVVFVGGRMLLETRDGTESNTDTVDT</sequence>
<organism evidence="2 3">
    <name type="scientific">Leucobacter alluvii</name>
    <dbReference type="NCBI Taxonomy" id="340321"/>
    <lineage>
        <taxon>Bacteria</taxon>
        <taxon>Bacillati</taxon>
        <taxon>Actinomycetota</taxon>
        <taxon>Actinomycetes</taxon>
        <taxon>Micrococcales</taxon>
        <taxon>Microbacteriaceae</taxon>
        <taxon>Leucobacter</taxon>
    </lineage>
</organism>
<keyword evidence="1" id="KW-0472">Membrane</keyword>
<protein>
    <recommendedName>
        <fullName evidence="4">Flagellar motor switch protein FliG C-terminal domain-containing protein</fullName>
    </recommendedName>
</protein>
<feature type="transmembrane region" description="Helical" evidence="1">
    <location>
        <begin position="137"/>
        <end position="158"/>
    </location>
</feature>
<name>A0ABN3B2F7_9MICO</name>